<name>A0A8J0TUU0_XENLA</name>
<keyword evidence="2" id="KW-0106">Calcium</keyword>
<keyword evidence="3" id="KW-1185">Reference proteome</keyword>
<organism evidence="3 4">
    <name type="scientific">Xenopus laevis</name>
    <name type="common">African clawed frog</name>
    <dbReference type="NCBI Taxonomy" id="8355"/>
    <lineage>
        <taxon>Eukaryota</taxon>
        <taxon>Metazoa</taxon>
        <taxon>Chordata</taxon>
        <taxon>Craniata</taxon>
        <taxon>Vertebrata</taxon>
        <taxon>Euteleostomi</taxon>
        <taxon>Amphibia</taxon>
        <taxon>Batrachia</taxon>
        <taxon>Anura</taxon>
        <taxon>Pipoidea</taxon>
        <taxon>Pipidae</taxon>
        <taxon>Xenopodinae</taxon>
        <taxon>Xenopus</taxon>
        <taxon>Xenopus</taxon>
    </lineage>
</organism>
<dbReference type="GeneID" id="108703550"/>
<dbReference type="AlphaFoldDB" id="A0A8J0TUU0"/>
<evidence type="ECO:0000313" key="3">
    <source>
        <dbReference type="Proteomes" id="UP000186698"/>
    </source>
</evidence>
<dbReference type="KEGG" id="xla:108703550"/>
<dbReference type="Proteomes" id="UP000186698">
    <property type="component" value="Chromosome 3S"/>
</dbReference>
<dbReference type="GO" id="GO:0017128">
    <property type="term" value="F:phospholipid scramblase activity"/>
    <property type="evidence" value="ECO:0007669"/>
    <property type="project" value="InterPro"/>
</dbReference>
<reference evidence="3" key="1">
    <citation type="submission" date="2024-06" db="UniProtKB">
        <authorList>
            <consortium name="RefSeq"/>
        </authorList>
    </citation>
    <scope>NUCLEOTIDE SEQUENCE [LARGE SCALE GENOMIC DNA]</scope>
    <source>
        <strain evidence="3">J_2021</strain>
    </source>
</reference>
<sequence>MLNNVPDNAIPIQMQPQWQSVSGILQQGSRPYPVVPPGLESLVEVDELTLEKMVFQTNGGKILYSVHKGWRCCGTPLILKFKDPCGQEVVRANLLYEGRGCYSVCKELQVEAPPEHPIGFVKHSYSNGCLQFSIKDDQGKPIFTTQTSAYAFLEIPIQICGTHGSHVVSQITKTDGKGSQILIQFPKDLDAKMKALILGTFLYMKYWAYSINNRRPSPTSGTF</sequence>
<evidence type="ECO:0000313" key="4">
    <source>
        <dbReference type="RefSeq" id="XP_018095223.1"/>
    </source>
</evidence>
<dbReference type="RefSeq" id="XP_018095223.1">
    <property type="nucleotide sequence ID" value="XM_018239734.2"/>
</dbReference>
<dbReference type="OrthoDB" id="9888017at2759"/>
<keyword evidence="2" id="KW-0449">Lipoprotein</keyword>
<dbReference type="GO" id="GO:0005886">
    <property type="term" value="C:plasma membrane"/>
    <property type="evidence" value="ECO:0007669"/>
    <property type="project" value="TreeGrafter"/>
</dbReference>
<proteinExistence type="inferred from homology"/>
<accession>A0A8J0TUU0</accession>
<comment type="function">
    <text evidence="2">May mediate accelerated ATP-independent bidirectional transbilayer migration of phospholipids upon binding calcium ions that results in a loss of phospholipid asymmetry in the plasma membrane.</text>
</comment>
<reference evidence="4" key="2">
    <citation type="submission" date="2025-08" db="UniProtKB">
        <authorList>
            <consortium name="RefSeq"/>
        </authorList>
    </citation>
    <scope>IDENTIFICATION</scope>
    <source>
        <strain evidence="4">J_2021</strain>
        <tissue evidence="4">Erythrocytes</tissue>
    </source>
</reference>
<dbReference type="Pfam" id="PF03803">
    <property type="entry name" value="Scramblase"/>
    <property type="match status" value="1"/>
</dbReference>
<dbReference type="InterPro" id="IPR005552">
    <property type="entry name" value="Scramblase"/>
</dbReference>
<gene>
    <name evidence="4" type="primary">LOC108703550</name>
</gene>
<keyword evidence="2" id="KW-0564">Palmitate</keyword>
<dbReference type="PANTHER" id="PTHR23248">
    <property type="entry name" value="PHOSPHOLIPID SCRAMBLASE-RELATED"/>
    <property type="match status" value="1"/>
</dbReference>
<dbReference type="PANTHER" id="PTHR23248:SF9">
    <property type="entry name" value="PHOSPHOLIPID SCRAMBLASE"/>
    <property type="match status" value="1"/>
</dbReference>
<evidence type="ECO:0000256" key="1">
    <source>
        <dbReference type="ARBA" id="ARBA00005350"/>
    </source>
</evidence>
<protein>
    <recommendedName>
        <fullName evidence="2">Phospholipid scramblase</fullName>
    </recommendedName>
</protein>
<comment type="similarity">
    <text evidence="1 2">Belongs to the phospholipid scramblase family.</text>
</comment>
<evidence type="ECO:0000256" key="2">
    <source>
        <dbReference type="RuleBase" id="RU363116"/>
    </source>
</evidence>
<comment type="cofactor">
    <cofactor evidence="2">
        <name>Ca(2+)</name>
        <dbReference type="ChEBI" id="CHEBI:29108"/>
    </cofactor>
</comment>